<feature type="compositionally biased region" description="Low complexity" evidence="11">
    <location>
        <begin position="615"/>
        <end position="625"/>
    </location>
</feature>
<keyword evidence="2" id="KW-0723">Serine/threonine-protein kinase</keyword>
<dbReference type="InterPro" id="IPR000719">
    <property type="entry name" value="Prot_kinase_dom"/>
</dbReference>
<keyword evidence="12" id="KW-0812">Transmembrane</keyword>
<evidence type="ECO:0000259" key="13">
    <source>
        <dbReference type="PROSITE" id="PS50908"/>
    </source>
</evidence>
<dbReference type="Gene3D" id="1.10.510.10">
    <property type="entry name" value="Transferase(Phosphotransferase) domain 1"/>
    <property type="match status" value="3"/>
</dbReference>
<evidence type="ECO:0000256" key="5">
    <source>
        <dbReference type="ARBA" id="ARBA00022777"/>
    </source>
</evidence>
<comment type="similarity">
    <text evidence="1 10">Belongs to the copper/topaquinone oxidase family.</text>
</comment>
<dbReference type="CDD" id="cd22249">
    <property type="entry name" value="UDM1_RNF168_RNF169-like"/>
    <property type="match status" value="1"/>
</dbReference>
<dbReference type="CDD" id="cd23823">
    <property type="entry name" value="RWD_GCN2"/>
    <property type="match status" value="1"/>
</dbReference>
<evidence type="ECO:0000256" key="7">
    <source>
        <dbReference type="ARBA" id="ARBA00023008"/>
    </source>
</evidence>
<dbReference type="SUPFAM" id="SSF49998">
    <property type="entry name" value="Amine oxidase catalytic domain"/>
    <property type="match status" value="1"/>
</dbReference>
<dbReference type="PANTHER" id="PTHR10638">
    <property type="entry name" value="COPPER AMINE OXIDASE"/>
    <property type="match status" value="1"/>
</dbReference>
<dbReference type="Pfam" id="PF02727">
    <property type="entry name" value="Cu_amine_oxidN2"/>
    <property type="match status" value="1"/>
</dbReference>
<dbReference type="SUPFAM" id="SSF56112">
    <property type="entry name" value="Protein kinase-like (PK-like)"/>
    <property type="match status" value="2"/>
</dbReference>
<dbReference type="PROSITE" id="PS50908">
    <property type="entry name" value="RWD"/>
    <property type="match status" value="1"/>
</dbReference>
<dbReference type="SMART" id="SM00220">
    <property type="entry name" value="S_TKc"/>
    <property type="match status" value="1"/>
</dbReference>
<comment type="cofactor">
    <cofactor evidence="10">
        <name>Cu cation</name>
        <dbReference type="ChEBI" id="CHEBI:23378"/>
    </cofactor>
    <text evidence="10">Contains 1 topaquinone per subunit.</text>
</comment>
<dbReference type="InterPro" id="IPR036460">
    <property type="entry name" value="Cu_amine_oxidase_C_sf"/>
</dbReference>
<dbReference type="InterPro" id="IPR045864">
    <property type="entry name" value="aa-tRNA-synth_II/BPL/LPL"/>
</dbReference>
<feature type="compositionally biased region" description="Basic and acidic residues" evidence="11">
    <location>
        <begin position="144"/>
        <end position="156"/>
    </location>
</feature>
<dbReference type="PROSITE" id="PS01164">
    <property type="entry name" value="COPPER_AMINE_OXID_1"/>
    <property type="match status" value="1"/>
</dbReference>
<evidence type="ECO:0000256" key="6">
    <source>
        <dbReference type="ARBA" id="ARBA00023002"/>
    </source>
</evidence>
<dbReference type="Gene3D" id="3.10.110.10">
    <property type="entry name" value="Ubiquitin Conjugating Enzyme"/>
    <property type="match status" value="1"/>
</dbReference>
<dbReference type="Gene3D" id="2.70.98.20">
    <property type="entry name" value="Copper amine oxidase, catalytic domain"/>
    <property type="match status" value="1"/>
</dbReference>
<comment type="PTM">
    <text evidence="10">Topaquinone (TPQ) is generated by copper-dependent autoxidation of a specific tyrosyl residue.</text>
</comment>
<accession>A0ABY7F8D7</accession>
<keyword evidence="7 10" id="KW-0186">Copper</keyword>
<feature type="region of interest" description="Disordered" evidence="11">
    <location>
        <begin position="130"/>
        <end position="156"/>
    </location>
</feature>
<protein>
    <recommendedName>
        <fullName evidence="10">Amine oxidase</fullName>
        <ecNumber evidence="10">1.4.3.-</ecNumber>
    </recommendedName>
</protein>
<dbReference type="Gene3D" id="3.30.930.10">
    <property type="entry name" value="Bira Bifunctional Protein, Domain 2"/>
    <property type="match status" value="1"/>
</dbReference>
<keyword evidence="12" id="KW-1133">Transmembrane helix</keyword>
<keyword evidence="6 10" id="KW-0560">Oxidoreductase</keyword>
<feature type="region of interest" description="Disordered" evidence="11">
    <location>
        <begin position="615"/>
        <end position="640"/>
    </location>
</feature>
<feature type="compositionally biased region" description="Basic and acidic residues" evidence="11">
    <location>
        <begin position="183"/>
        <end position="195"/>
    </location>
</feature>
<evidence type="ECO:0000256" key="10">
    <source>
        <dbReference type="RuleBase" id="RU000672"/>
    </source>
</evidence>
<dbReference type="InterPro" id="IPR049947">
    <property type="entry name" value="Cu_Am_Ox_Cu-bd"/>
</dbReference>
<dbReference type="InterPro" id="IPR016135">
    <property type="entry name" value="UBQ-conjugating_enzyme/RWD"/>
</dbReference>
<keyword evidence="3 10" id="KW-0479">Metal-binding</keyword>
<dbReference type="Pfam" id="PF01179">
    <property type="entry name" value="Cu_amine_oxid"/>
    <property type="match status" value="1"/>
</dbReference>
<keyword evidence="5" id="KW-0808">Transferase</keyword>
<keyword evidence="15" id="KW-1185">Reference proteome</keyword>
<keyword evidence="4 10" id="KW-0801">TPQ</keyword>
<dbReference type="EMBL" id="CP111022">
    <property type="protein sequence ID" value="WAR18470.1"/>
    <property type="molecule type" value="Genomic_DNA"/>
</dbReference>
<dbReference type="EC" id="1.4.3.-" evidence="10"/>
<evidence type="ECO:0000256" key="8">
    <source>
        <dbReference type="ARBA" id="ARBA00047899"/>
    </source>
</evidence>
<dbReference type="Gene3D" id="3.30.200.20">
    <property type="entry name" value="Phosphorylase Kinase, domain 1"/>
    <property type="match status" value="1"/>
</dbReference>
<feature type="region of interest" description="Disordered" evidence="11">
    <location>
        <begin position="183"/>
        <end position="257"/>
    </location>
</feature>
<dbReference type="SMART" id="SM00591">
    <property type="entry name" value="RWD"/>
    <property type="match status" value="1"/>
</dbReference>
<dbReference type="Pfam" id="PF05773">
    <property type="entry name" value="RWD"/>
    <property type="match status" value="1"/>
</dbReference>
<evidence type="ECO:0000256" key="1">
    <source>
        <dbReference type="ARBA" id="ARBA00007983"/>
    </source>
</evidence>
<dbReference type="PANTHER" id="PTHR10638:SF20">
    <property type="entry name" value="AMINE OXIDASE"/>
    <property type="match status" value="1"/>
</dbReference>
<feature type="compositionally biased region" description="Basic and acidic residues" evidence="11">
    <location>
        <begin position="626"/>
        <end position="637"/>
    </location>
</feature>
<keyword evidence="5" id="KW-0418">Kinase</keyword>
<evidence type="ECO:0000256" key="2">
    <source>
        <dbReference type="ARBA" id="ARBA00022527"/>
    </source>
</evidence>
<dbReference type="InterPro" id="IPR000269">
    <property type="entry name" value="Cu_amine_oxidase"/>
</dbReference>
<dbReference type="InterPro" id="IPR015798">
    <property type="entry name" value="Cu_amine_oxidase_C"/>
</dbReference>
<dbReference type="InterPro" id="IPR006575">
    <property type="entry name" value="RWD_dom"/>
</dbReference>
<dbReference type="Gene3D" id="3.10.450.40">
    <property type="match status" value="2"/>
</dbReference>
<dbReference type="SUPFAM" id="SSF54495">
    <property type="entry name" value="UBC-like"/>
    <property type="match status" value="1"/>
</dbReference>
<comment type="catalytic activity">
    <reaction evidence="9">
        <text>L-seryl-[protein] + ATP = O-phospho-L-seryl-[protein] + ADP + H(+)</text>
        <dbReference type="Rhea" id="RHEA:17989"/>
        <dbReference type="Rhea" id="RHEA-COMP:9863"/>
        <dbReference type="Rhea" id="RHEA-COMP:11604"/>
        <dbReference type="ChEBI" id="CHEBI:15378"/>
        <dbReference type="ChEBI" id="CHEBI:29999"/>
        <dbReference type="ChEBI" id="CHEBI:30616"/>
        <dbReference type="ChEBI" id="CHEBI:83421"/>
        <dbReference type="ChEBI" id="CHEBI:456216"/>
        <dbReference type="EC" id="2.7.11.1"/>
    </reaction>
</comment>
<feature type="compositionally biased region" description="Basic and acidic residues" evidence="11">
    <location>
        <begin position="225"/>
        <end position="237"/>
    </location>
</feature>
<dbReference type="InterPro" id="IPR049948">
    <property type="entry name" value="Cu_Am_ox_TPQ-bd"/>
</dbReference>
<feature type="domain" description="RWD" evidence="13">
    <location>
        <begin position="12"/>
        <end position="127"/>
    </location>
</feature>
<dbReference type="Proteomes" id="UP001164746">
    <property type="component" value="Chromosome 11"/>
</dbReference>
<evidence type="ECO:0000256" key="3">
    <source>
        <dbReference type="ARBA" id="ARBA00022723"/>
    </source>
</evidence>
<dbReference type="InterPro" id="IPR011009">
    <property type="entry name" value="Kinase-like_dom_sf"/>
</dbReference>
<feature type="transmembrane region" description="Helical" evidence="12">
    <location>
        <begin position="1333"/>
        <end position="1356"/>
    </location>
</feature>
<dbReference type="SUPFAM" id="SSF54416">
    <property type="entry name" value="Amine oxidase N-terminal region"/>
    <property type="match status" value="1"/>
</dbReference>
<dbReference type="PRINTS" id="PR00766">
    <property type="entry name" value="CUDAOXIDASE"/>
</dbReference>
<reference evidence="14" key="1">
    <citation type="submission" date="2022-11" db="EMBL/GenBank/DDBJ databases">
        <title>Centuries of genome instability and evolution in soft-shell clam transmissible cancer (bioRxiv).</title>
        <authorList>
            <person name="Hart S.F.M."/>
            <person name="Yonemitsu M.A."/>
            <person name="Giersch R.M."/>
            <person name="Beal B.F."/>
            <person name="Arriagada G."/>
            <person name="Davis B.W."/>
            <person name="Ostrander E.A."/>
            <person name="Goff S.P."/>
            <person name="Metzger M.J."/>
        </authorList>
    </citation>
    <scope>NUCLEOTIDE SEQUENCE</scope>
    <source>
        <strain evidence="14">MELC-2E11</strain>
        <tissue evidence="14">Siphon/mantle</tissue>
    </source>
</reference>
<evidence type="ECO:0000256" key="4">
    <source>
        <dbReference type="ARBA" id="ARBA00022772"/>
    </source>
</evidence>
<dbReference type="InterPro" id="IPR016182">
    <property type="entry name" value="Cu_amine_oxidase_N-reg"/>
</dbReference>
<evidence type="ECO:0000256" key="12">
    <source>
        <dbReference type="SAM" id="Phobius"/>
    </source>
</evidence>
<evidence type="ECO:0000313" key="14">
    <source>
        <dbReference type="EMBL" id="WAR18470.1"/>
    </source>
</evidence>
<gene>
    <name evidence="14" type="ORF">MAR_000308</name>
</gene>
<dbReference type="SUPFAM" id="SSF55681">
    <property type="entry name" value="Class II aaRS and biotin synthetases"/>
    <property type="match status" value="1"/>
</dbReference>
<keyword evidence="12" id="KW-0472">Membrane</keyword>
<evidence type="ECO:0000256" key="9">
    <source>
        <dbReference type="ARBA" id="ARBA00048679"/>
    </source>
</evidence>
<proteinExistence type="inferred from homology"/>
<organism evidence="14 15">
    <name type="scientific">Mya arenaria</name>
    <name type="common">Soft-shell clam</name>
    <dbReference type="NCBI Taxonomy" id="6604"/>
    <lineage>
        <taxon>Eukaryota</taxon>
        <taxon>Metazoa</taxon>
        <taxon>Spiralia</taxon>
        <taxon>Lophotrochozoa</taxon>
        <taxon>Mollusca</taxon>
        <taxon>Bivalvia</taxon>
        <taxon>Autobranchia</taxon>
        <taxon>Heteroconchia</taxon>
        <taxon>Euheterodonta</taxon>
        <taxon>Imparidentia</taxon>
        <taxon>Neoheterodontei</taxon>
        <taxon>Myida</taxon>
        <taxon>Myoidea</taxon>
        <taxon>Myidae</taxon>
        <taxon>Mya</taxon>
    </lineage>
</organism>
<sequence>MAVQSYQERQNDELQVLQSIFMEAFRDLRLKNAWKVERAPEVSLTLKPQESYGNHAEEAHVQLDLVFICPEHYPDDLPTMRLENSKGLSNQQLDSLKSELENRATQLKGQEMMLELSQHVQTFLYANNKPPPQSFYEQMMSNKKQQEDREAQEQQRRMELLRKKEEKELLMIEDEIAKRQEALKEETRKRRDEARQGSLEKAIPVGSPGKGKVEAGQGRLSMSPGEKHRDGQEDGRQSHRRRTVTLKSGEDGDGPCKHHHGGVVVLAFNTKSERIVHRGTCLGHGLHGSTVYAGIDTNTGELVAISEWVLKWRHAAKKAGSSGRVEGDTEGEGYSKQVANIEREMFSLLKLNHRNLLHYLAFKYIEEPGKITIYALMEYSGGQNLDIYVTRRTLPLAAIHTYTHELLCDLHRMAEESCPGVKFTDNVQTAGRGGKKGDIFQLGVLLLSLAQSSACDELVPSIPSTLPAVLQDFLAKCLLRDDKLRWSCSQLFEHAFVKEPVPTLIPAPTATTSKLHKAKDKCTCEGGVCLVRKDNSLENSDSEGEELLPFITAWEASGQSRLTNEFHVLKLLGKGGFGDVIKVIVKNFCVSQAYLIESHCLLRYYNSWIETSDEAASSESSSSRTETPRNSHSERKVSLPTNFGKNSLEITDDIEKFAPQVNNASMDFSISYELSRDEKSDSSLGVVFEQDFEDATTALPEIEDDDKKSTEQSVFVPKQYLYIQMEYCEKSTLRNCIDAGLYQDTRRMWRLFREIVEGLVHIHEQKVDIYSLGIIFFEMCYKPLQTGMERVKILGHLRTPDITLPEDFIQEDNEKQVYIVRWLLNHDWNARPTSKQLLQSPDLPPPEMEEEELTEMLRSAISDPQSKTYHRMISTLFTQNVSLADDHVYDSEMYKGSFSINTSLTQGLIHDSLVRVFQRHGAIRLSTCLLVPRQKLYEHVENYACLMDHSGRLVSLPFDLRMPFARYISRTNVNYIKRYCIDKVYRKKKVGGFHPRELTECAFDIVTNSFSLIPDGEVIVVVQDIINEFPPLQQRNYYVKLHHTSLVTASLLHVGVPESQHGEVVRALVAVRRDSKSRLATLSQFELSEQSAQMLLTLLETEGPIHKVQSILRMLTKAKGEAATLAKTGLHEIEAVKTSAENLGLKLPVIVSVGGMYTTPLYRGVTFQVAYDVMHKKKTVCEVLAAGGRFNHLIEQFESRHRKADSRQSAVGVSITFEKIVQAMLEQQDIVSRVTLCFPWLKCLEVVALEMSLSAIKIITAFIDIDNSESAFESSIGAIVEKLPRYKKYMSKIMDHIHQLVFKDNSKRKQTTMYGLDESGQKKGLRTRDVCCFLFAGVLIFAGGVVGGIFIGIYAYHGGPSGDDVTVECVMGKDGGTARTTQQTTTLPVHTTSDQSADCEVCPRRNPFIPQTEQEVFAPLSSTEMKTVRDFLISKGIVTDVIGGNVTFTSNYITGIDIHAPPKKDVLEYKDRNGRFPGRHAKAVVVRGGASPPDVMEFIVGPLNGATRMELTELSSAGENAFTARAINFWEIAKMEEVLKPIQQVLEPLVKESFDGADFNGGELFWWPYNGPPGLNHDVRVINLNALFNPAYVSGDYHLLDMLPLSLDINTTSQTPSEWTIYNIHYLNQGPYSTAQELLDDYNAGTIRKVKLPAGYRDTLVQRFTVGRDTSRPLRVHADMPPPRTYEPKGPRYTIKGHRINWMGWEFDITTRMMRGPALFDVRFQNNKIAYEISLNDIVLQYGSDSFERSNTFYTDATYGIGYYTGTIKGVDCPEHGTLLETSFYDYYSGEAVTSRSICVFESDGEGPAWRHKSNSYQGGLRDSFLVVRIPGTIVNYDYITEFHFKLNGQLQTKLVATGHIQTAFWDAENPNHGNKNTDDSPEARDPFGFRVSDFAQGLIHNHLFGFKVDMDVVDANNSFEVIHLKSGDVVDAFKKMNPTVSKKPDYFRYNVTQYVEYETVQTESGYKANPLEPKYWTIVNENYRNHWGAKRGYLISPMATSTQTQVDSHPTLGAVSFTKYNCAVSKRKESEQFLDSLFDGFRLDSPRGDFSRILDGENIVNEDLVAWVTVGFVHIPSSEDVPMTVAVETGFTLKPYNFFDRTEIFDVPQTYTGEYGLDESPPDFRKCRETD</sequence>
<name>A0ABY7F8D7_MYAAR</name>
<comment type="catalytic activity">
    <reaction evidence="8">
        <text>L-threonyl-[protein] + ATP = O-phospho-L-threonyl-[protein] + ADP + H(+)</text>
        <dbReference type="Rhea" id="RHEA:46608"/>
        <dbReference type="Rhea" id="RHEA-COMP:11060"/>
        <dbReference type="Rhea" id="RHEA-COMP:11605"/>
        <dbReference type="ChEBI" id="CHEBI:15378"/>
        <dbReference type="ChEBI" id="CHEBI:30013"/>
        <dbReference type="ChEBI" id="CHEBI:30616"/>
        <dbReference type="ChEBI" id="CHEBI:61977"/>
        <dbReference type="ChEBI" id="CHEBI:456216"/>
        <dbReference type="EC" id="2.7.11.1"/>
    </reaction>
</comment>
<dbReference type="PROSITE" id="PS01165">
    <property type="entry name" value="COPPER_AMINE_OXID_2"/>
    <property type="match status" value="1"/>
</dbReference>
<evidence type="ECO:0000256" key="11">
    <source>
        <dbReference type="SAM" id="MobiDB-lite"/>
    </source>
</evidence>
<dbReference type="InterPro" id="IPR015800">
    <property type="entry name" value="Cu_amine_oxidase_N2"/>
</dbReference>
<evidence type="ECO:0000313" key="15">
    <source>
        <dbReference type="Proteomes" id="UP001164746"/>
    </source>
</evidence>